<gene>
    <name evidence="2" type="ORF">K7B10_10615</name>
</gene>
<keyword evidence="1" id="KW-1133">Transmembrane helix</keyword>
<evidence type="ECO:0000313" key="2">
    <source>
        <dbReference type="EMBL" id="MCC0095229.1"/>
    </source>
</evidence>
<sequence length="92" mass="9520">MTDEAHAMITTAGRVSSEASVPSIVFMALFAAVGLLLALNVKGIADRFNDLMATVTFGVFDAYQTGVYRFIGAGLALFGCIGVAVEVTVGLS</sequence>
<protein>
    <recommendedName>
        <fullName evidence="4">Integral membrane protein</fullName>
    </recommendedName>
</protein>
<evidence type="ECO:0000256" key="1">
    <source>
        <dbReference type="SAM" id="Phobius"/>
    </source>
</evidence>
<keyword evidence="3" id="KW-1185">Reference proteome</keyword>
<organism evidence="2 3">
    <name type="scientific">Streptomyces flavotricini</name>
    <dbReference type="NCBI Taxonomy" id="66888"/>
    <lineage>
        <taxon>Bacteria</taxon>
        <taxon>Bacillati</taxon>
        <taxon>Actinomycetota</taxon>
        <taxon>Actinomycetes</taxon>
        <taxon>Kitasatosporales</taxon>
        <taxon>Streptomycetaceae</taxon>
        <taxon>Streptomyces</taxon>
    </lineage>
</organism>
<keyword evidence="1" id="KW-0472">Membrane</keyword>
<evidence type="ECO:0008006" key="4">
    <source>
        <dbReference type="Google" id="ProtNLM"/>
    </source>
</evidence>
<feature type="transmembrane region" description="Helical" evidence="1">
    <location>
        <begin position="24"/>
        <end position="45"/>
    </location>
</feature>
<proteinExistence type="predicted"/>
<dbReference type="RefSeq" id="WP_229335898.1">
    <property type="nucleotide sequence ID" value="NZ_JAINUL010000001.1"/>
</dbReference>
<evidence type="ECO:0000313" key="3">
    <source>
        <dbReference type="Proteomes" id="UP001520654"/>
    </source>
</evidence>
<dbReference type="Proteomes" id="UP001520654">
    <property type="component" value="Unassembled WGS sequence"/>
</dbReference>
<name>A0ABS8E3J1_9ACTN</name>
<dbReference type="EMBL" id="JAINUL010000001">
    <property type="protein sequence ID" value="MCC0095229.1"/>
    <property type="molecule type" value="Genomic_DNA"/>
</dbReference>
<feature type="transmembrane region" description="Helical" evidence="1">
    <location>
        <begin position="66"/>
        <end position="85"/>
    </location>
</feature>
<reference evidence="2 3" key="1">
    <citation type="submission" date="2021-08" db="EMBL/GenBank/DDBJ databases">
        <title>Genomic Architecture of Streptomyces flavotricini NGL1 and Streptomyces erythrochromogenes HMS4 With Differential Plant Beneficial attributes and laccase production capabilities.</title>
        <authorList>
            <person name="Salwan R."/>
            <person name="Kaur R."/>
            <person name="Sharma V."/>
        </authorList>
    </citation>
    <scope>NUCLEOTIDE SEQUENCE [LARGE SCALE GENOMIC DNA]</scope>
    <source>
        <strain evidence="2 3">NGL1</strain>
    </source>
</reference>
<comment type="caution">
    <text evidence="2">The sequence shown here is derived from an EMBL/GenBank/DDBJ whole genome shotgun (WGS) entry which is preliminary data.</text>
</comment>
<accession>A0ABS8E3J1</accession>
<keyword evidence="1" id="KW-0812">Transmembrane</keyword>